<dbReference type="OrthoDB" id="5323072at2"/>
<dbReference type="SMART" id="SM00858">
    <property type="entry name" value="SAF"/>
    <property type="match status" value="1"/>
</dbReference>
<keyword evidence="7" id="KW-1185">Reference proteome</keyword>
<evidence type="ECO:0000313" key="7">
    <source>
        <dbReference type="Proteomes" id="UP000094622"/>
    </source>
</evidence>
<dbReference type="Gene3D" id="2.30.30.760">
    <property type="match status" value="1"/>
</dbReference>
<dbReference type="AlphaFoldDB" id="A0A1E3GZ51"/>
<keyword evidence="6" id="KW-0969">Cilium</keyword>
<keyword evidence="6" id="KW-0966">Cell projection</keyword>
<dbReference type="CDD" id="cd11614">
    <property type="entry name" value="SAF_CpaB_FlgA_like"/>
    <property type="match status" value="1"/>
</dbReference>
<dbReference type="InterPro" id="IPR039246">
    <property type="entry name" value="Flagellar_FlgA"/>
</dbReference>
<dbReference type="PANTHER" id="PTHR36307:SF1">
    <property type="entry name" value="FLAGELLA BASAL BODY P-RING FORMATION PROTEIN FLGA"/>
    <property type="match status" value="1"/>
</dbReference>
<comment type="similarity">
    <text evidence="4">Belongs to the FlgA family.</text>
</comment>
<evidence type="ECO:0000259" key="5">
    <source>
        <dbReference type="SMART" id="SM00858"/>
    </source>
</evidence>
<protein>
    <recommendedName>
        <fullName evidence="4">Flagella basal body P-ring formation protein FlgA</fullName>
    </recommendedName>
</protein>
<evidence type="ECO:0000256" key="2">
    <source>
        <dbReference type="ARBA" id="ARBA00022729"/>
    </source>
</evidence>
<dbReference type="GO" id="GO:0044780">
    <property type="term" value="P:bacterial-type flagellum assembly"/>
    <property type="evidence" value="ECO:0007669"/>
    <property type="project" value="InterPro"/>
</dbReference>
<dbReference type="InterPro" id="IPR013974">
    <property type="entry name" value="SAF"/>
</dbReference>
<keyword evidence="3 4" id="KW-0574">Periplasm</keyword>
<keyword evidence="2" id="KW-0732">Signal</keyword>
<organism evidence="6 7">
    <name type="scientific">Methylobrevis pamukkalensis</name>
    <dbReference type="NCBI Taxonomy" id="1439726"/>
    <lineage>
        <taxon>Bacteria</taxon>
        <taxon>Pseudomonadati</taxon>
        <taxon>Pseudomonadota</taxon>
        <taxon>Alphaproteobacteria</taxon>
        <taxon>Hyphomicrobiales</taxon>
        <taxon>Pleomorphomonadaceae</taxon>
        <taxon>Methylobrevis</taxon>
    </lineage>
</organism>
<dbReference type="Proteomes" id="UP000094622">
    <property type="component" value="Unassembled WGS sequence"/>
</dbReference>
<keyword evidence="4" id="KW-1005">Bacterial flagellum biogenesis</keyword>
<comment type="caution">
    <text evidence="6">The sequence shown here is derived from an EMBL/GenBank/DDBJ whole genome shotgun (WGS) entry which is preliminary data.</text>
</comment>
<dbReference type="GO" id="GO:0042597">
    <property type="term" value="C:periplasmic space"/>
    <property type="evidence" value="ECO:0007669"/>
    <property type="project" value="UniProtKB-SubCell"/>
</dbReference>
<dbReference type="NCBIfam" id="TIGR03170">
    <property type="entry name" value="flgA_cterm"/>
    <property type="match status" value="1"/>
</dbReference>
<sequence>MTLTGTVTETVEVAVLRRGVARGEIVKASDFETVRIDRRRVSRNAVVDPARLAGLSARRAQRAGEALDPSSFEPPVLVTRNASVTVVYRKPGLTLSARGRALSDGAAGDQVSVLNEQSRRIVHGVVTGSGEVEVISGPITTASLEGAAR</sequence>
<evidence type="ECO:0000313" key="6">
    <source>
        <dbReference type="EMBL" id="ODN69340.1"/>
    </source>
</evidence>
<gene>
    <name evidence="6" type="ORF">A6302_03360</name>
</gene>
<accession>A0A1E3GZ51</accession>
<comment type="subcellular location">
    <subcellularLocation>
        <location evidence="1 4">Periplasm</location>
    </subcellularLocation>
</comment>
<dbReference type="RefSeq" id="WP_069307727.1">
    <property type="nucleotide sequence ID" value="NZ_MCRJ01000096.1"/>
</dbReference>
<reference evidence="6 7" key="1">
    <citation type="submission" date="2016-07" db="EMBL/GenBank/DDBJ databases">
        <title>Draft Genome Sequence of Methylobrevis pamukkalensis PK2.</title>
        <authorList>
            <person name="Vasilenko O.V."/>
            <person name="Doronina N.V."/>
            <person name="Shmareva M.N."/>
            <person name="Tarlachkov S.V."/>
            <person name="Mustakhimov I."/>
            <person name="Trotsenko Y.A."/>
        </authorList>
    </citation>
    <scope>NUCLEOTIDE SEQUENCE [LARGE SCALE GENOMIC DNA]</scope>
    <source>
        <strain evidence="6 7">PK2</strain>
    </source>
</reference>
<evidence type="ECO:0000256" key="1">
    <source>
        <dbReference type="ARBA" id="ARBA00004418"/>
    </source>
</evidence>
<dbReference type="Pfam" id="PF13144">
    <property type="entry name" value="ChapFlgA"/>
    <property type="match status" value="1"/>
</dbReference>
<comment type="function">
    <text evidence="4">Involved in the assembly process of the P-ring formation. It may associate with FlgF on the rod constituting a structure essential for the P-ring assembly or may act as a modulator protein for the P-ring assembly.</text>
</comment>
<feature type="domain" description="SAF" evidence="5">
    <location>
        <begin position="11"/>
        <end position="73"/>
    </location>
</feature>
<evidence type="ECO:0000256" key="3">
    <source>
        <dbReference type="ARBA" id="ARBA00022764"/>
    </source>
</evidence>
<dbReference type="EMBL" id="MCRJ01000096">
    <property type="protein sequence ID" value="ODN69340.1"/>
    <property type="molecule type" value="Genomic_DNA"/>
</dbReference>
<dbReference type="InterPro" id="IPR017585">
    <property type="entry name" value="SAF_FlgA"/>
</dbReference>
<dbReference type="PANTHER" id="PTHR36307">
    <property type="entry name" value="FLAGELLA BASAL BODY P-RING FORMATION PROTEIN FLGA"/>
    <property type="match status" value="1"/>
</dbReference>
<evidence type="ECO:0000256" key="4">
    <source>
        <dbReference type="RuleBase" id="RU362063"/>
    </source>
</evidence>
<name>A0A1E3GZ51_9HYPH</name>
<keyword evidence="6" id="KW-0282">Flagellum</keyword>
<proteinExistence type="inferred from homology"/>
<dbReference type="Gene3D" id="3.90.1210.10">
    <property type="entry name" value="Antifreeze-like/N-acetylneuraminic acid synthase C-terminal domain"/>
    <property type="match status" value="1"/>
</dbReference>